<dbReference type="OrthoDB" id="5007112at2"/>
<dbReference type="RefSeq" id="WP_129190124.1">
    <property type="nucleotide sequence ID" value="NZ_CP035491.1"/>
</dbReference>
<evidence type="ECO:0000313" key="2">
    <source>
        <dbReference type="Proteomes" id="UP000291259"/>
    </source>
</evidence>
<name>A0A4P6FRJ1_9MICO</name>
<dbReference type="KEGG" id="agf:ET445_07090"/>
<proteinExistence type="predicted"/>
<dbReference type="EMBL" id="CP035491">
    <property type="protein sequence ID" value="QAY73148.1"/>
    <property type="molecule type" value="Genomic_DNA"/>
</dbReference>
<keyword evidence="2" id="KW-1185">Reference proteome</keyword>
<sequence>MVTIQEARRSLERYFAEHPPAISGDLYIGDEWFEDDQDYLPVWGSRQFYVDGLEAFARWDNLAIFVDKRTGEVRKDFHTPNFAKIRRMTPVAASS</sequence>
<organism evidence="1 2">
    <name type="scientific">Agromyces protaetiae</name>
    <dbReference type="NCBI Taxonomy" id="2509455"/>
    <lineage>
        <taxon>Bacteria</taxon>
        <taxon>Bacillati</taxon>
        <taxon>Actinomycetota</taxon>
        <taxon>Actinomycetes</taxon>
        <taxon>Micrococcales</taxon>
        <taxon>Microbacteriaceae</taxon>
        <taxon>Agromyces</taxon>
    </lineage>
</organism>
<accession>A0A4P6FRJ1</accession>
<protein>
    <submittedName>
        <fullName evidence="1">Uncharacterized protein</fullName>
    </submittedName>
</protein>
<gene>
    <name evidence="1" type="ORF">ET445_07090</name>
</gene>
<evidence type="ECO:0000313" key="1">
    <source>
        <dbReference type="EMBL" id="QAY73148.1"/>
    </source>
</evidence>
<dbReference type="Proteomes" id="UP000291259">
    <property type="component" value="Chromosome"/>
</dbReference>
<reference evidence="1 2" key="1">
    <citation type="submission" date="2019-01" db="EMBL/GenBank/DDBJ databases">
        <title>Genome sequencing of strain FW100M-8.</title>
        <authorList>
            <person name="Heo J."/>
            <person name="Kim S.-J."/>
            <person name="Kim J.-S."/>
            <person name="Hong S.-B."/>
            <person name="Kwon S.-W."/>
        </authorList>
    </citation>
    <scope>NUCLEOTIDE SEQUENCE [LARGE SCALE GENOMIC DNA]</scope>
    <source>
        <strain evidence="1 2">FW100M-8</strain>
    </source>
</reference>
<dbReference type="AlphaFoldDB" id="A0A4P6FRJ1"/>